<evidence type="ECO:0000256" key="4">
    <source>
        <dbReference type="SAM" id="Phobius"/>
    </source>
</evidence>
<dbReference type="EMBL" id="BSYO01000017">
    <property type="protein sequence ID" value="GMH16763.1"/>
    <property type="molecule type" value="Genomic_DNA"/>
</dbReference>
<evidence type="ECO:0000313" key="5">
    <source>
        <dbReference type="EMBL" id="GMH16763.1"/>
    </source>
</evidence>
<evidence type="ECO:0000256" key="2">
    <source>
        <dbReference type="ARBA" id="ARBA00008017"/>
    </source>
</evidence>
<name>A0AAD3SSI9_NEPGR</name>
<dbReference type="GO" id="GO:0008381">
    <property type="term" value="F:mechanosensitive monoatomic ion channel activity"/>
    <property type="evidence" value="ECO:0007669"/>
    <property type="project" value="TreeGrafter"/>
</dbReference>
<evidence type="ECO:0000313" key="6">
    <source>
        <dbReference type="Proteomes" id="UP001279734"/>
    </source>
</evidence>
<sequence>MAETTASDHLVDIAPKPAASSHDAVEPSHENEPADTGPDAREHGCCCRVCLIILYLITLPIIAVALIICCLCALLADLTFGNDVLSLTTVAKKLSGHLSFRAGGGNSGEFVFSQLKKQYEDLNWSTAATAAFRRRFLLLSLLWLVIVVSVPVLKQIKVLGLPLWKWTVLVLVVTVGYHAFSSLCQCIVKKLSRKEEDKFDVAYYADGLRRSVNNVSFWVFILLAWEHYFRSSHHGLHRYGFSEKALDIGTWTFVSLLFGKFLLLAKNAVMLSWESHAIYRQFADNIGKAGLQLYFLGLVSGEKFDIFSPRKEGNEVQKKKSENAQKFISRSWNRDDASTYHKKKMAKYFILAAKLSSRKDDNVPEKIREKWLSFKELGDPACITMDSVMKYINISEEDTKGKIYEEIYSLFEELKSIEELKDQERKNTDECKDKEVKNAEEPNEEESKDKELKNANKDQNSPSEVRIRYSTFEEWMTMAFKNCLSLGYMLSDAQSAANNLNNIMRAFIVIVVILCWLLLTGIASTKVLITIASPFLAATLSLETCLRPHLKGLFLHL</sequence>
<keyword evidence="4" id="KW-0812">Transmembrane</keyword>
<comment type="similarity">
    <text evidence="2">Belongs to the MscS (TC 1.A.23) family.</text>
</comment>
<feature type="transmembrane region" description="Helical" evidence="4">
    <location>
        <begin position="248"/>
        <end position="265"/>
    </location>
</feature>
<feature type="transmembrane region" description="Helical" evidence="4">
    <location>
        <begin position="503"/>
        <end position="522"/>
    </location>
</feature>
<dbReference type="GO" id="GO:0005886">
    <property type="term" value="C:plasma membrane"/>
    <property type="evidence" value="ECO:0007669"/>
    <property type="project" value="TreeGrafter"/>
</dbReference>
<reference evidence="5" key="1">
    <citation type="submission" date="2023-05" db="EMBL/GenBank/DDBJ databases">
        <title>Nepenthes gracilis genome sequencing.</title>
        <authorList>
            <person name="Fukushima K."/>
        </authorList>
    </citation>
    <scope>NUCLEOTIDE SEQUENCE</scope>
    <source>
        <strain evidence="5">SING2019-196</strain>
    </source>
</reference>
<protein>
    <submittedName>
        <fullName evidence="5">Uncharacterized protein</fullName>
    </submittedName>
</protein>
<accession>A0AAD3SSI9</accession>
<keyword evidence="4" id="KW-0472">Membrane</keyword>
<dbReference type="GO" id="GO:0050982">
    <property type="term" value="P:detection of mechanical stimulus"/>
    <property type="evidence" value="ECO:0007669"/>
    <property type="project" value="TreeGrafter"/>
</dbReference>
<feature type="region of interest" description="Disordered" evidence="3">
    <location>
        <begin position="422"/>
        <end position="459"/>
    </location>
</feature>
<feature type="compositionally biased region" description="Basic and acidic residues" evidence="3">
    <location>
        <begin position="23"/>
        <end position="40"/>
    </location>
</feature>
<dbReference type="Proteomes" id="UP001279734">
    <property type="component" value="Unassembled WGS sequence"/>
</dbReference>
<comment type="caution">
    <text evidence="5">The sequence shown here is derived from an EMBL/GenBank/DDBJ whole genome shotgun (WGS) entry which is preliminary data.</text>
</comment>
<keyword evidence="6" id="KW-1185">Reference proteome</keyword>
<dbReference type="PANTHER" id="PTHR31618:SF7">
    <property type="entry name" value="MECHANOSENSITIVE ION CHANNEL PROTEIN"/>
    <property type="match status" value="1"/>
</dbReference>
<feature type="transmembrane region" description="Helical" evidence="4">
    <location>
        <begin position="136"/>
        <end position="154"/>
    </location>
</feature>
<evidence type="ECO:0000256" key="3">
    <source>
        <dbReference type="SAM" id="MobiDB-lite"/>
    </source>
</evidence>
<dbReference type="InterPro" id="IPR016688">
    <property type="entry name" value="MscS-like_plants/fungi"/>
</dbReference>
<proteinExistence type="inferred from homology"/>
<feature type="region of interest" description="Disordered" evidence="3">
    <location>
        <begin position="1"/>
        <end position="40"/>
    </location>
</feature>
<feature type="transmembrane region" description="Helical" evidence="4">
    <location>
        <begin position="211"/>
        <end position="228"/>
    </location>
</feature>
<comment type="subcellular location">
    <subcellularLocation>
        <location evidence="1">Membrane</location>
        <topology evidence="1">Multi-pass membrane protein</topology>
    </subcellularLocation>
</comment>
<keyword evidence="4" id="KW-1133">Transmembrane helix</keyword>
<dbReference type="AlphaFoldDB" id="A0AAD3SSI9"/>
<dbReference type="GO" id="GO:0006820">
    <property type="term" value="P:monoatomic anion transport"/>
    <property type="evidence" value="ECO:0007669"/>
    <property type="project" value="TreeGrafter"/>
</dbReference>
<gene>
    <name evidence="5" type="ORF">Nepgr_018604</name>
</gene>
<dbReference type="PANTHER" id="PTHR31618">
    <property type="entry name" value="MECHANOSENSITIVE ION CHANNEL PROTEIN 5"/>
    <property type="match status" value="1"/>
</dbReference>
<feature type="transmembrane region" description="Helical" evidence="4">
    <location>
        <begin position="166"/>
        <end position="188"/>
    </location>
</feature>
<organism evidence="5 6">
    <name type="scientific">Nepenthes gracilis</name>
    <name type="common">Slender pitcher plant</name>
    <dbReference type="NCBI Taxonomy" id="150966"/>
    <lineage>
        <taxon>Eukaryota</taxon>
        <taxon>Viridiplantae</taxon>
        <taxon>Streptophyta</taxon>
        <taxon>Embryophyta</taxon>
        <taxon>Tracheophyta</taxon>
        <taxon>Spermatophyta</taxon>
        <taxon>Magnoliopsida</taxon>
        <taxon>eudicotyledons</taxon>
        <taxon>Gunneridae</taxon>
        <taxon>Pentapetalae</taxon>
        <taxon>Caryophyllales</taxon>
        <taxon>Nepenthaceae</taxon>
        <taxon>Nepenthes</taxon>
    </lineage>
</organism>
<feature type="transmembrane region" description="Helical" evidence="4">
    <location>
        <begin position="52"/>
        <end position="76"/>
    </location>
</feature>
<evidence type="ECO:0000256" key="1">
    <source>
        <dbReference type="ARBA" id="ARBA00004141"/>
    </source>
</evidence>
<feature type="compositionally biased region" description="Basic and acidic residues" evidence="3">
    <location>
        <begin position="422"/>
        <end position="456"/>
    </location>
</feature>